<sequence>MLTPLVTEGDINIFTLEVSRSIYCLHFRVGSRCLNQFTMNSRWRFLGLFFGCDQHKLRRSKVRFFHLLYFPGISMRAYSYLSVACAHKLYMHVITPKIEFET</sequence>
<dbReference type="EMBL" id="JAOYFB010000003">
    <property type="protein sequence ID" value="KAK4012319.1"/>
    <property type="molecule type" value="Genomic_DNA"/>
</dbReference>
<protein>
    <submittedName>
        <fullName evidence="1">Uncharacterized protein</fullName>
    </submittedName>
</protein>
<gene>
    <name evidence="1" type="ORF">OUZ56_021419</name>
</gene>
<accession>A0ABQ9ZHD8</accession>
<name>A0ABQ9ZHD8_9CRUS</name>
<proteinExistence type="predicted"/>
<dbReference type="Proteomes" id="UP001234178">
    <property type="component" value="Unassembled WGS sequence"/>
</dbReference>
<organism evidence="1 2">
    <name type="scientific">Daphnia magna</name>
    <dbReference type="NCBI Taxonomy" id="35525"/>
    <lineage>
        <taxon>Eukaryota</taxon>
        <taxon>Metazoa</taxon>
        <taxon>Ecdysozoa</taxon>
        <taxon>Arthropoda</taxon>
        <taxon>Crustacea</taxon>
        <taxon>Branchiopoda</taxon>
        <taxon>Diplostraca</taxon>
        <taxon>Cladocera</taxon>
        <taxon>Anomopoda</taxon>
        <taxon>Daphniidae</taxon>
        <taxon>Daphnia</taxon>
    </lineage>
</organism>
<reference evidence="1 2" key="1">
    <citation type="journal article" date="2023" name="Nucleic Acids Res.">
        <title>The hologenome of Daphnia magna reveals possible DNA methylation and microbiome-mediated evolution of the host genome.</title>
        <authorList>
            <person name="Chaturvedi A."/>
            <person name="Li X."/>
            <person name="Dhandapani V."/>
            <person name="Marshall H."/>
            <person name="Kissane S."/>
            <person name="Cuenca-Cambronero M."/>
            <person name="Asole G."/>
            <person name="Calvet F."/>
            <person name="Ruiz-Romero M."/>
            <person name="Marangio P."/>
            <person name="Guigo R."/>
            <person name="Rago D."/>
            <person name="Mirbahai L."/>
            <person name="Eastwood N."/>
            <person name="Colbourne J.K."/>
            <person name="Zhou J."/>
            <person name="Mallon E."/>
            <person name="Orsini L."/>
        </authorList>
    </citation>
    <scope>NUCLEOTIDE SEQUENCE [LARGE SCALE GENOMIC DNA]</scope>
    <source>
        <strain evidence="1">LRV0_1</strain>
    </source>
</reference>
<keyword evidence="2" id="KW-1185">Reference proteome</keyword>
<evidence type="ECO:0000313" key="2">
    <source>
        <dbReference type="Proteomes" id="UP001234178"/>
    </source>
</evidence>
<evidence type="ECO:0000313" key="1">
    <source>
        <dbReference type="EMBL" id="KAK4012319.1"/>
    </source>
</evidence>
<comment type="caution">
    <text evidence="1">The sequence shown here is derived from an EMBL/GenBank/DDBJ whole genome shotgun (WGS) entry which is preliminary data.</text>
</comment>